<evidence type="ECO:0000259" key="4">
    <source>
        <dbReference type="Pfam" id="PF16113"/>
    </source>
</evidence>
<protein>
    <recommendedName>
        <fullName evidence="2">3-hydroxyisobutyryl-CoA hydrolase</fullName>
        <ecNumber evidence="2">3.1.2.4</ecNumber>
    </recommendedName>
</protein>
<dbReference type="AlphaFoldDB" id="A0A286UW56"/>
<keyword evidence="6" id="KW-1185">Reference proteome</keyword>
<name>A0A286UW56_9AGAM</name>
<reference evidence="5 6" key="1">
    <citation type="journal article" date="2017" name="Mol. Ecol.">
        <title>Comparative and population genomic landscape of Phellinus noxius: A hypervariable fungus causing root rot in trees.</title>
        <authorList>
            <person name="Chung C.L."/>
            <person name="Lee T.J."/>
            <person name="Akiba M."/>
            <person name="Lee H.H."/>
            <person name="Kuo T.H."/>
            <person name="Liu D."/>
            <person name="Ke H.M."/>
            <person name="Yokoi T."/>
            <person name="Roa M.B."/>
            <person name="Lu M.J."/>
            <person name="Chang Y.Y."/>
            <person name="Ann P.J."/>
            <person name="Tsai J.N."/>
            <person name="Chen C.Y."/>
            <person name="Tzean S.S."/>
            <person name="Ota Y."/>
            <person name="Hattori T."/>
            <person name="Sahashi N."/>
            <person name="Liou R.F."/>
            <person name="Kikuchi T."/>
            <person name="Tsai I.J."/>
        </authorList>
    </citation>
    <scope>NUCLEOTIDE SEQUENCE [LARGE SCALE GENOMIC DNA]</scope>
    <source>
        <strain evidence="5 6">FFPRI411160</strain>
    </source>
</reference>
<dbReference type="OrthoDB" id="1737613at2759"/>
<dbReference type="GO" id="GO:0003860">
    <property type="term" value="F:3-hydroxyisobutyryl-CoA hydrolase activity"/>
    <property type="evidence" value="ECO:0007669"/>
    <property type="project" value="UniProtKB-EC"/>
</dbReference>
<evidence type="ECO:0000256" key="3">
    <source>
        <dbReference type="ARBA" id="ARBA00022801"/>
    </source>
</evidence>
<dbReference type="InterPro" id="IPR032259">
    <property type="entry name" value="HIBYL-CoA-H"/>
</dbReference>
<dbReference type="Proteomes" id="UP000217199">
    <property type="component" value="Unassembled WGS sequence"/>
</dbReference>
<dbReference type="InterPro" id="IPR018376">
    <property type="entry name" value="Enoyl-CoA_hyd/isom_CS"/>
</dbReference>
<dbReference type="InterPro" id="IPR045004">
    <property type="entry name" value="ECH_dom"/>
</dbReference>
<dbReference type="CDD" id="cd06558">
    <property type="entry name" value="crotonase-like"/>
    <property type="match status" value="1"/>
</dbReference>
<dbReference type="GO" id="GO:0005739">
    <property type="term" value="C:mitochondrion"/>
    <property type="evidence" value="ECO:0007669"/>
    <property type="project" value="TreeGrafter"/>
</dbReference>
<dbReference type="PANTHER" id="PTHR43176">
    <property type="entry name" value="3-HYDROXYISOBUTYRYL-COA HYDROLASE-RELATED"/>
    <property type="match status" value="1"/>
</dbReference>
<dbReference type="Pfam" id="PF16113">
    <property type="entry name" value="ECH_2"/>
    <property type="match status" value="1"/>
</dbReference>
<gene>
    <name evidence="5" type="ORF">PNOK_0086900</name>
</gene>
<dbReference type="FunCoup" id="A0A286UW56">
    <property type="interactions" value="314"/>
</dbReference>
<dbReference type="NCBIfam" id="NF004127">
    <property type="entry name" value="PRK05617.1"/>
    <property type="match status" value="1"/>
</dbReference>
<dbReference type="Gene3D" id="3.90.226.10">
    <property type="entry name" value="2-enoyl-CoA Hydratase, Chain A, domain 1"/>
    <property type="match status" value="1"/>
</dbReference>
<sequence length="471" mass="51934">MLSRTALVAKHMSMSTSASEPPILFESSGSLRRYILNRPKKHNALDGDMIAELRPKLREWDQSELCKVIVGSGSGPSLCAGGDVVSVVKFAASKETQHLGVQYFKNEFELDYQLASLSKPYIAIMQGNTMGGGVGLSINAPFRIATETTTFAMPETKIGYCPDVGASHFLPKLDGELGTYFALTGEILKGRAVFELGIATHYVPSKRVPGLLEAISSIENPSYAQINSIIEEHYGEPLANEPGNTFVNELREAVDTAFGKDTVEDIISTLEELMQSKSEIVAKWAESTLSSLNMRSPTSLKVALEAIRRGKKLTLSQALGMEMGIANAFLTGASSDFATGVWHVVVDKRRDTRPNWSPSELSQVDKEFVKNFFDNSKYVTSAPKLEIDNSKVQQQDPMRYGLPTEEEIKQVVRGEHPQSGALALTREEVVKKFLGMTGNKHGVSEKVYEVLERRCEVIQDPDNNGCLRWKF</sequence>
<dbReference type="GO" id="GO:0006574">
    <property type="term" value="P:L-valine catabolic process"/>
    <property type="evidence" value="ECO:0007669"/>
    <property type="project" value="TreeGrafter"/>
</dbReference>
<keyword evidence="3 5" id="KW-0378">Hydrolase</keyword>
<dbReference type="InParanoid" id="A0A286UW56"/>
<dbReference type="PANTHER" id="PTHR43176:SF3">
    <property type="entry name" value="3-HYDROXYISOBUTYRYL-COA HYDROLASE, MITOCHONDRIAL"/>
    <property type="match status" value="1"/>
</dbReference>
<dbReference type="InterPro" id="IPR029045">
    <property type="entry name" value="ClpP/crotonase-like_dom_sf"/>
</dbReference>
<feature type="domain" description="Enoyl-CoA hydratase/isomerase" evidence="4">
    <location>
        <begin position="32"/>
        <end position="373"/>
    </location>
</feature>
<dbReference type="STRING" id="2282107.A0A286UW56"/>
<accession>A0A286UW56</accession>
<proteinExistence type="predicted"/>
<dbReference type="EMBL" id="NBII01000001">
    <property type="protein sequence ID" value="PAV23801.1"/>
    <property type="molecule type" value="Genomic_DNA"/>
</dbReference>
<comment type="caution">
    <text evidence="5">The sequence shown here is derived from an EMBL/GenBank/DDBJ whole genome shotgun (WGS) entry which is preliminary data.</text>
</comment>
<dbReference type="EC" id="3.1.2.4" evidence="2"/>
<dbReference type="PROSITE" id="PS00166">
    <property type="entry name" value="ENOYL_COA_HYDRATASE"/>
    <property type="match status" value="1"/>
</dbReference>
<evidence type="ECO:0000256" key="1">
    <source>
        <dbReference type="ARBA" id="ARBA00001709"/>
    </source>
</evidence>
<evidence type="ECO:0000313" key="5">
    <source>
        <dbReference type="EMBL" id="PAV23801.1"/>
    </source>
</evidence>
<evidence type="ECO:0000256" key="2">
    <source>
        <dbReference type="ARBA" id="ARBA00011915"/>
    </source>
</evidence>
<organism evidence="5 6">
    <name type="scientific">Pyrrhoderma noxium</name>
    <dbReference type="NCBI Taxonomy" id="2282107"/>
    <lineage>
        <taxon>Eukaryota</taxon>
        <taxon>Fungi</taxon>
        <taxon>Dikarya</taxon>
        <taxon>Basidiomycota</taxon>
        <taxon>Agaricomycotina</taxon>
        <taxon>Agaricomycetes</taxon>
        <taxon>Hymenochaetales</taxon>
        <taxon>Hymenochaetaceae</taxon>
        <taxon>Pyrrhoderma</taxon>
    </lineage>
</organism>
<dbReference type="SUPFAM" id="SSF52096">
    <property type="entry name" value="ClpP/crotonase"/>
    <property type="match status" value="1"/>
</dbReference>
<comment type="catalytic activity">
    <reaction evidence="1">
        <text>3-hydroxy-2-methylpropanoyl-CoA + H2O = 3-hydroxy-2-methylpropanoate + CoA + H(+)</text>
        <dbReference type="Rhea" id="RHEA:20888"/>
        <dbReference type="ChEBI" id="CHEBI:11805"/>
        <dbReference type="ChEBI" id="CHEBI:15377"/>
        <dbReference type="ChEBI" id="CHEBI:15378"/>
        <dbReference type="ChEBI" id="CHEBI:57287"/>
        <dbReference type="ChEBI" id="CHEBI:57340"/>
        <dbReference type="EC" id="3.1.2.4"/>
    </reaction>
</comment>
<evidence type="ECO:0000313" key="6">
    <source>
        <dbReference type="Proteomes" id="UP000217199"/>
    </source>
</evidence>